<protein>
    <recommendedName>
        <fullName evidence="4">Secreted protein</fullName>
    </recommendedName>
</protein>
<dbReference type="AlphaFoldDB" id="A0A6A5Y648"/>
<feature type="chain" id="PRO_5025550663" description="Secreted protein" evidence="1">
    <location>
        <begin position="28"/>
        <end position="79"/>
    </location>
</feature>
<proteinExistence type="predicted"/>
<reference evidence="2" key="1">
    <citation type="journal article" date="2020" name="Stud. Mycol.">
        <title>101 Dothideomycetes genomes: a test case for predicting lifestyles and emergence of pathogens.</title>
        <authorList>
            <person name="Haridas S."/>
            <person name="Albert R."/>
            <person name="Binder M."/>
            <person name="Bloem J."/>
            <person name="Labutti K."/>
            <person name="Salamov A."/>
            <person name="Andreopoulos B."/>
            <person name="Baker S."/>
            <person name="Barry K."/>
            <person name="Bills G."/>
            <person name="Bluhm B."/>
            <person name="Cannon C."/>
            <person name="Castanera R."/>
            <person name="Culley D."/>
            <person name="Daum C."/>
            <person name="Ezra D."/>
            <person name="Gonzalez J."/>
            <person name="Henrissat B."/>
            <person name="Kuo A."/>
            <person name="Liang C."/>
            <person name="Lipzen A."/>
            <person name="Lutzoni F."/>
            <person name="Magnuson J."/>
            <person name="Mondo S."/>
            <person name="Nolan M."/>
            <person name="Ohm R."/>
            <person name="Pangilinan J."/>
            <person name="Park H.-J."/>
            <person name="Ramirez L."/>
            <person name="Alfaro M."/>
            <person name="Sun H."/>
            <person name="Tritt A."/>
            <person name="Yoshinaga Y."/>
            <person name="Zwiers L.-H."/>
            <person name="Turgeon B."/>
            <person name="Goodwin S."/>
            <person name="Spatafora J."/>
            <person name="Crous P."/>
            <person name="Grigoriev I."/>
        </authorList>
    </citation>
    <scope>NUCLEOTIDE SEQUENCE</scope>
    <source>
        <strain evidence="2">CBS 175.79</strain>
    </source>
</reference>
<organism evidence="2 3">
    <name type="scientific">Aaosphaeria arxii CBS 175.79</name>
    <dbReference type="NCBI Taxonomy" id="1450172"/>
    <lineage>
        <taxon>Eukaryota</taxon>
        <taxon>Fungi</taxon>
        <taxon>Dikarya</taxon>
        <taxon>Ascomycota</taxon>
        <taxon>Pezizomycotina</taxon>
        <taxon>Dothideomycetes</taxon>
        <taxon>Pleosporomycetidae</taxon>
        <taxon>Pleosporales</taxon>
        <taxon>Pleosporales incertae sedis</taxon>
        <taxon>Aaosphaeria</taxon>
    </lineage>
</organism>
<keyword evidence="1" id="KW-0732">Signal</keyword>
<dbReference type="GeneID" id="54278428"/>
<keyword evidence="3" id="KW-1185">Reference proteome</keyword>
<evidence type="ECO:0000313" key="2">
    <source>
        <dbReference type="EMBL" id="KAF2020034.1"/>
    </source>
</evidence>
<dbReference type="EMBL" id="ML978067">
    <property type="protein sequence ID" value="KAF2020034.1"/>
    <property type="molecule type" value="Genomic_DNA"/>
</dbReference>
<sequence length="79" mass="8197">MDGRDGTAGVIKACLLFFLPSCPFALGGGGNLFCRRCGGGGGGGANKIGSSGYFDFRSCTFCVVCRACLWLPNGNREHV</sequence>
<evidence type="ECO:0000313" key="3">
    <source>
        <dbReference type="Proteomes" id="UP000799778"/>
    </source>
</evidence>
<evidence type="ECO:0000256" key="1">
    <source>
        <dbReference type="SAM" id="SignalP"/>
    </source>
</evidence>
<evidence type="ECO:0008006" key="4">
    <source>
        <dbReference type="Google" id="ProtNLM"/>
    </source>
</evidence>
<gene>
    <name evidence="2" type="ORF">BU24DRAFT_132497</name>
</gene>
<feature type="signal peptide" evidence="1">
    <location>
        <begin position="1"/>
        <end position="27"/>
    </location>
</feature>
<dbReference type="Proteomes" id="UP000799778">
    <property type="component" value="Unassembled WGS sequence"/>
</dbReference>
<name>A0A6A5Y648_9PLEO</name>
<accession>A0A6A5Y648</accession>
<dbReference type="RefSeq" id="XP_033388373.1">
    <property type="nucleotide sequence ID" value="XM_033521031.1"/>
</dbReference>